<evidence type="ECO:0000256" key="5">
    <source>
        <dbReference type="ARBA" id="ARBA00022692"/>
    </source>
</evidence>
<keyword evidence="6 9" id="KW-1133">Transmembrane helix</keyword>
<evidence type="ECO:0000313" key="11">
    <source>
        <dbReference type="Proteomes" id="UP000436088"/>
    </source>
</evidence>
<sequence>MHGDLSHATHGPCKAPKQSSWNHNVGRWACMATYKVAGSAWRPCRSLGVHGDLCWGCWGRALHMQMSIISVQLAGKPWRRSGSSGRHGDLRQTVDFTLFQQIIWGVHYLVGAGILAIPAVTQESGFLASPVACNQPFQVATGLLIAEVNVNRSVNWVLVVFLWYPWPGELLDQLEFKLLARSSDILTNYLGIPLYEPEFKWGSATLFSLVFGGLCYFGRLVLFRLFIFLERFVGAVNGVLVLGIIASCDRDWDALLKANFAAVPMSIPITALSFVYQNVVPVLCTNLEGDMSKDCYCSRNSNTTWFISCVEWCYSRINSNLDMSSGQMIDPLKQLRSSNGSVAPIIEVFSLLAIATSYIGFVLGLPDFLAALLKLPASENKPQPSLDLGSTSRTCFARPGDIF</sequence>
<name>A0A6A3D855_HIBSY</name>
<keyword evidence="2" id="KW-0813">Transport</keyword>
<comment type="subcellular location">
    <subcellularLocation>
        <location evidence="1">Cell inner membrane</location>
        <topology evidence="1">Multi-pass membrane protein</topology>
    </subcellularLocation>
</comment>
<reference evidence="10" key="1">
    <citation type="submission" date="2019-09" db="EMBL/GenBank/DDBJ databases">
        <title>Draft genome information of white flower Hibiscus syriacus.</title>
        <authorList>
            <person name="Kim Y.-M."/>
        </authorList>
    </citation>
    <scope>NUCLEOTIDE SEQUENCE [LARGE SCALE GENOMIC DNA]</scope>
    <source>
        <strain evidence="10">YM2019G1</strain>
    </source>
</reference>
<evidence type="ECO:0000256" key="4">
    <source>
        <dbReference type="ARBA" id="ARBA00022519"/>
    </source>
</evidence>
<protein>
    <submittedName>
        <fullName evidence="10">Elongation factor 1-beta 2-like</fullName>
    </submittedName>
</protein>
<evidence type="ECO:0000256" key="2">
    <source>
        <dbReference type="ARBA" id="ARBA00022448"/>
    </source>
</evidence>
<gene>
    <name evidence="10" type="ORF">F3Y22_tig00000340pilonHSYRG00589</name>
</gene>
<dbReference type="GO" id="GO:0003746">
    <property type="term" value="F:translation elongation factor activity"/>
    <property type="evidence" value="ECO:0007669"/>
    <property type="project" value="UniProtKB-KW"/>
</dbReference>
<comment type="caution">
    <text evidence="10">The sequence shown here is derived from an EMBL/GenBank/DDBJ whole genome shotgun (WGS) entry which is preliminary data.</text>
</comment>
<dbReference type="EMBL" id="VEPZ02000032">
    <property type="protein sequence ID" value="KAE8735541.1"/>
    <property type="molecule type" value="Genomic_DNA"/>
</dbReference>
<evidence type="ECO:0000256" key="9">
    <source>
        <dbReference type="SAM" id="Phobius"/>
    </source>
</evidence>
<keyword evidence="4" id="KW-0997">Cell inner membrane</keyword>
<keyword evidence="7 9" id="KW-0472">Membrane</keyword>
<dbReference type="Proteomes" id="UP000436088">
    <property type="component" value="Unassembled WGS sequence"/>
</dbReference>
<dbReference type="GO" id="GO:0005886">
    <property type="term" value="C:plasma membrane"/>
    <property type="evidence" value="ECO:0007669"/>
    <property type="project" value="UniProtKB-SubCell"/>
</dbReference>
<accession>A0A6A3D855</accession>
<keyword evidence="5 9" id="KW-0812">Transmembrane</keyword>
<dbReference type="AlphaFoldDB" id="A0A6A3D855"/>
<keyword evidence="11" id="KW-1185">Reference proteome</keyword>
<feature type="transmembrane region" description="Helical" evidence="9">
    <location>
        <begin position="201"/>
        <end position="222"/>
    </location>
</feature>
<dbReference type="PANTHER" id="PTHR32195:SF26">
    <property type="entry name" value="TRYPTOPHAN OR TYROSINE TRANSPORTER PROTEIN"/>
    <property type="match status" value="1"/>
</dbReference>
<dbReference type="GO" id="GO:0003333">
    <property type="term" value="P:amino acid transmembrane transport"/>
    <property type="evidence" value="ECO:0007669"/>
    <property type="project" value="InterPro"/>
</dbReference>
<evidence type="ECO:0000313" key="10">
    <source>
        <dbReference type="EMBL" id="KAE8735541.1"/>
    </source>
</evidence>
<organism evidence="10 11">
    <name type="scientific">Hibiscus syriacus</name>
    <name type="common">Rose of Sharon</name>
    <dbReference type="NCBI Taxonomy" id="106335"/>
    <lineage>
        <taxon>Eukaryota</taxon>
        <taxon>Viridiplantae</taxon>
        <taxon>Streptophyta</taxon>
        <taxon>Embryophyta</taxon>
        <taxon>Tracheophyta</taxon>
        <taxon>Spermatophyta</taxon>
        <taxon>Magnoliopsida</taxon>
        <taxon>eudicotyledons</taxon>
        <taxon>Gunneridae</taxon>
        <taxon>Pentapetalae</taxon>
        <taxon>rosids</taxon>
        <taxon>malvids</taxon>
        <taxon>Malvales</taxon>
        <taxon>Malvaceae</taxon>
        <taxon>Malvoideae</taxon>
        <taxon>Hibiscus</taxon>
    </lineage>
</organism>
<evidence type="ECO:0000256" key="7">
    <source>
        <dbReference type="ARBA" id="ARBA00023136"/>
    </source>
</evidence>
<evidence type="ECO:0000256" key="3">
    <source>
        <dbReference type="ARBA" id="ARBA00022475"/>
    </source>
</evidence>
<feature type="transmembrane region" description="Helical" evidence="9">
    <location>
        <begin position="342"/>
        <end position="365"/>
    </location>
</feature>
<dbReference type="Pfam" id="PF03222">
    <property type="entry name" value="Trp_Tyr_perm"/>
    <property type="match status" value="1"/>
</dbReference>
<dbReference type="InterPro" id="IPR018227">
    <property type="entry name" value="Amino_acid_transport_2"/>
</dbReference>
<dbReference type="PANTHER" id="PTHR32195">
    <property type="entry name" value="OS07G0662800 PROTEIN"/>
    <property type="match status" value="1"/>
</dbReference>
<proteinExistence type="predicted"/>
<feature type="region of interest" description="Disordered" evidence="8">
    <location>
        <begin position="1"/>
        <end position="20"/>
    </location>
</feature>
<evidence type="ECO:0000256" key="6">
    <source>
        <dbReference type="ARBA" id="ARBA00022989"/>
    </source>
</evidence>
<evidence type="ECO:0000256" key="8">
    <source>
        <dbReference type="SAM" id="MobiDB-lite"/>
    </source>
</evidence>
<evidence type="ECO:0000256" key="1">
    <source>
        <dbReference type="ARBA" id="ARBA00004429"/>
    </source>
</evidence>
<keyword evidence="3" id="KW-1003">Cell membrane</keyword>